<evidence type="ECO:0000256" key="4">
    <source>
        <dbReference type="ARBA" id="ARBA00023136"/>
    </source>
</evidence>
<dbReference type="PANTHER" id="PTHR37958">
    <property type="entry name" value="SODIUM-POTASSIUM/PROTON ANTIPORTER CHAA"/>
    <property type="match status" value="1"/>
</dbReference>
<keyword evidence="4 5" id="KW-0472">Membrane</keyword>
<feature type="transmembrane region" description="Helical" evidence="5">
    <location>
        <begin position="140"/>
        <end position="161"/>
    </location>
</feature>
<dbReference type="Proteomes" id="UP000256429">
    <property type="component" value="Unassembled WGS sequence"/>
</dbReference>
<proteinExistence type="predicted"/>
<feature type="transmembrane region" description="Helical" evidence="5">
    <location>
        <begin position="14"/>
        <end position="33"/>
    </location>
</feature>
<comment type="subcellular location">
    <subcellularLocation>
        <location evidence="1">Membrane</location>
        <topology evidence="1">Multi-pass membrane protein</topology>
    </subcellularLocation>
</comment>
<dbReference type="AlphaFoldDB" id="A0A3D9RPJ8"/>
<feature type="domain" description="Sodium/calcium exchanger membrane region" evidence="6">
    <location>
        <begin position="43"/>
        <end position="193"/>
    </location>
</feature>
<reference evidence="7 8" key="1">
    <citation type="submission" date="2018-08" db="EMBL/GenBank/DDBJ databases">
        <title>Genomic Encyclopedia of Type Strains, Phase III (KMG-III): the genomes of soil and plant-associated and newly described type strains.</title>
        <authorList>
            <person name="Whitman W."/>
        </authorList>
    </citation>
    <scope>NUCLEOTIDE SEQUENCE [LARGE SCALE GENOMIC DNA]</scope>
    <source>
        <strain evidence="7 8">325-5</strain>
    </source>
</reference>
<dbReference type="InterPro" id="IPR004837">
    <property type="entry name" value="NaCa_Exmemb"/>
</dbReference>
<feature type="transmembrane region" description="Helical" evidence="5">
    <location>
        <begin position="39"/>
        <end position="59"/>
    </location>
</feature>
<protein>
    <submittedName>
        <fullName evidence="7">Ca2+:H+ antiporter</fullName>
    </submittedName>
</protein>
<name>A0A3D9RPJ8_9FLAO</name>
<gene>
    <name evidence="7" type="ORF">BX611_2955</name>
</gene>
<evidence type="ECO:0000313" key="7">
    <source>
        <dbReference type="EMBL" id="REE78820.1"/>
    </source>
</evidence>
<comment type="caution">
    <text evidence="7">The sequence shown here is derived from an EMBL/GenBank/DDBJ whole genome shotgun (WGS) entry which is preliminary data.</text>
</comment>
<feature type="transmembrane region" description="Helical" evidence="5">
    <location>
        <begin position="343"/>
        <end position="362"/>
    </location>
</feature>
<evidence type="ECO:0000256" key="2">
    <source>
        <dbReference type="ARBA" id="ARBA00022692"/>
    </source>
</evidence>
<feature type="transmembrane region" description="Helical" evidence="5">
    <location>
        <begin position="107"/>
        <end position="128"/>
    </location>
</feature>
<evidence type="ECO:0000259" key="6">
    <source>
        <dbReference type="Pfam" id="PF01699"/>
    </source>
</evidence>
<keyword evidence="2 5" id="KW-0812">Transmembrane</keyword>
<keyword evidence="8" id="KW-1185">Reference proteome</keyword>
<evidence type="ECO:0000256" key="3">
    <source>
        <dbReference type="ARBA" id="ARBA00022989"/>
    </source>
</evidence>
<evidence type="ECO:0000313" key="8">
    <source>
        <dbReference type="Proteomes" id="UP000256429"/>
    </source>
</evidence>
<organism evidence="7 8">
    <name type="scientific">Lutibacter oceani</name>
    <dbReference type="NCBI Taxonomy" id="1853311"/>
    <lineage>
        <taxon>Bacteria</taxon>
        <taxon>Pseudomonadati</taxon>
        <taxon>Bacteroidota</taxon>
        <taxon>Flavobacteriia</taxon>
        <taxon>Flavobacteriales</taxon>
        <taxon>Flavobacteriaceae</taxon>
        <taxon>Lutibacter</taxon>
    </lineage>
</organism>
<evidence type="ECO:0000256" key="1">
    <source>
        <dbReference type="ARBA" id="ARBA00004141"/>
    </source>
</evidence>
<dbReference type="InterPro" id="IPR052946">
    <property type="entry name" value="Alkaline_pH_Ca-Antiporter"/>
</dbReference>
<feature type="transmembrane region" description="Helical" evidence="5">
    <location>
        <begin position="173"/>
        <end position="194"/>
    </location>
</feature>
<sequence>MVNLYQYNTKTMKYLSYWDRIIPILSIIVYASGIFDFNIFGQFLVVALLIGSILSAVHHSELIAHKVGEPFGTIILAVSITIIEVALIISLMLAGGEKAMFLARDTVFSAVMILLTIVIGICIVIGGFRHFEQKFDQKSVNTTLVSLVAILVLTLVLPNFSEGGNYISFSKPQLILVSLSCLVIYIAFIYIQTIRHRNYFLTEKKSEEYTKENSSLILNIIFLIISLIITVLLAKTISPTIENYIIEANLPHSLLGIIIALVILLPEGIAATKAAYKDDIQSSLNLSLGSALAAIGLTIPSVAVVSTIFKIDIVLGLNNISMVLLGLTIFTVMLSLSKGRTNILYGVILIILFVTYVFTIIYP</sequence>
<dbReference type="GO" id="GO:0005886">
    <property type="term" value="C:plasma membrane"/>
    <property type="evidence" value="ECO:0007669"/>
    <property type="project" value="TreeGrafter"/>
</dbReference>
<feature type="domain" description="Sodium/calcium exchanger membrane region" evidence="6">
    <location>
        <begin position="220"/>
        <end position="361"/>
    </location>
</feature>
<dbReference type="GO" id="GO:0015386">
    <property type="term" value="F:potassium:proton antiporter activity"/>
    <property type="evidence" value="ECO:0007669"/>
    <property type="project" value="TreeGrafter"/>
</dbReference>
<dbReference type="Gene3D" id="1.20.1420.30">
    <property type="entry name" value="NCX, central ion-binding region"/>
    <property type="match status" value="1"/>
</dbReference>
<dbReference type="EMBL" id="QTTQ01000013">
    <property type="protein sequence ID" value="REE78820.1"/>
    <property type="molecule type" value="Genomic_DNA"/>
</dbReference>
<evidence type="ECO:0000256" key="5">
    <source>
        <dbReference type="SAM" id="Phobius"/>
    </source>
</evidence>
<feature type="transmembrane region" description="Helical" evidence="5">
    <location>
        <begin position="288"/>
        <end position="309"/>
    </location>
</feature>
<feature type="transmembrane region" description="Helical" evidence="5">
    <location>
        <begin position="254"/>
        <end position="276"/>
    </location>
</feature>
<feature type="transmembrane region" description="Helical" evidence="5">
    <location>
        <begin position="71"/>
        <end position="95"/>
    </location>
</feature>
<accession>A0A3D9RPJ8</accession>
<dbReference type="PANTHER" id="PTHR37958:SF1">
    <property type="entry name" value="SODIUM-POTASSIUM_PROTON ANTIPORTER CHAA"/>
    <property type="match status" value="1"/>
</dbReference>
<feature type="transmembrane region" description="Helical" evidence="5">
    <location>
        <begin position="315"/>
        <end position="336"/>
    </location>
</feature>
<dbReference type="GO" id="GO:0015385">
    <property type="term" value="F:sodium:proton antiporter activity"/>
    <property type="evidence" value="ECO:0007669"/>
    <property type="project" value="TreeGrafter"/>
</dbReference>
<keyword evidence="3 5" id="KW-1133">Transmembrane helix</keyword>
<dbReference type="Pfam" id="PF01699">
    <property type="entry name" value="Na_Ca_ex"/>
    <property type="match status" value="2"/>
</dbReference>
<dbReference type="InterPro" id="IPR044880">
    <property type="entry name" value="NCX_ion-bd_dom_sf"/>
</dbReference>
<feature type="transmembrane region" description="Helical" evidence="5">
    <location>
        <begin position="215"/>
        <end position="234"/>
    </location>
</feature>